<dbReference type="OrthoDB" id="9767869at2"/>
<dbReference type="InterPro" id="IPR036188">
    <property type="entry name" value="FAD/NAD-bd_sf"/>
</dbReference>
<dbReference type="Pfam" id="PF01266">
    <property type="entry name" value="DAO"/>
    <property type="match status" value="1"/>
</dbReference>
<reference evidence="7 8" key="1">
    <citation type="submission" date="2019-07" db="EMBL/GenBank/DDBJ databases">
        <title>Genomic Encyclopedia of Type Strains, Phase III (KMG-III): the genomes of soil and plant-associated and newly described type strains.</title>
        <authorList>
            <person name="Whitman W."/>
        </authorList>
    </citation>
    <scope>NUCLEOTIDE SEQUENCE [LARGE SCALE GENOMIC DNA]</scope>
    <source>
        <strain evidence="7 8">BL24</strain>
    </source>
</reference>
<dbReference type="GO" id="GO:0051537">
    <property type="term" value="F:2 iron, 2 sulfur cluster binding"/>
    <property type="evidence" value="ECO:0007669"/>
    <property type="project" value="UniProtKB-KW"/>
</dbReference>
<dbReference type="GO" id="GO:0016020">
    <property type="term" value="C:membrane"/>
    <property type="evidence" value="ECO:0007669"/>
    <property type="project" value="InterPro"/>
</dbReference>
<dbReference type="Gene3D" id="2.102.10.10">
    <property type="entry name" value="Rieske [2Fe-2S] iron-sulphur domain"/>
    <property type="match status" value="1"/>
</dbReference>
<comment type="caution">
    <text evidence="7">The sequence shown here is derived from an EMBL/GenBank/DDBJ whole genome shotgun (WGS) entry which is preliminary data.</text>
</comment>
<keyword evidence="2" id="KW-0479">Metal-binding</keyword>
<dbReference type="InterPro" id="IPR017941">
    <property type="entry name" value="Rieske_2Fe-2S"/>
</dbReference>
<feature type="domain" description="Rieske" evidence="6">
    <location>
        <begin position="433"/>
        <end position="519"/>
    </location>
</feature>
<keyword evidence="4" id="KW-0411">Iron-sulfur</keyword>
<dbReference type="FunFam" id="2.102.10.10:FF:000014">
    <property type="entry name" value="Oxidoreductase, FAD dependent"/>
    <property type="match status" value="1"/>
</dbReference>
<dbReference type="Pfam" id="PF00355">
    <property type="entry name" value="Rieske"/>
    <property type="match status" value="1"/>
</dbReference>
<dbReference type="InterPro" id="IPR005805">
    <property type="entry name" value="Rieske_Fe-S_prot_C"/>
</dbReference>
<accession>A0A5S5CLJ5</accession>
<keyword evidence="5" id="KW-1015">Disulfide bond</keyword>
<sequence length="519" mass="57073">MEKTDTLGAKQTRELPNFPKSFWKETSMSPAQPVLGNNMTVDVAIVGGGITGILSAYRLSKAGVKVALLEADMLLGGTTAHTTAKLTAQHDLIYDKLIRNHGETSAKQYYEANNEAIAYVKALIREHNIECGYSEQDAYVYAQSVDTRNKLEKEAEAYAKLGMPGGYTDSMPLNIPNHGAVVMKGQAQFHPLQFVSALVPSILEAGGLIFEQTTVLKIEEEGPRPTLITERGLRVMAEHVLICSHFPFYDKHGLYFARLHAERSYVLGVRTNASYPGGMYLSADEPKRSIRTADSADGGKLLLIGGEGHKTGQGVCTIDYYESLRQFALSQFQVEEIPYRWSAQDLVTLDDIPYVGKLTEDRPRILLATGFAKWGMSNGVNAAAILADAVLERDNAYAELFSPQRFHAVPDIKNAVVQNADVFKHLVAGKVELVRQSPDEIGNDEGGVVTIAGKRAGAYRDDKGKLYLVDTTCTHMGCETEWNEGERSWDCPCHGSRFAYDGEVLEGPASEPLRRIMKS</sequence>
<dbReference type="GO" id="GO:0004497">
    <property type="term" value="F:monooxygenase activity"/>
    <property type="evidence" value="ECO:0007669"/>
    <property type="project" value="UniProtKB-ARBA"/>
</dbReference>
<dbReference type="AlphaFoldDB" id="A0A5S5CLJ5"/>
<dbReference type="InterPro" id="IPR006076">
    <property type="entry name" value="FAD-dep_OxRdtase"/>
</dbReference>
<dbReference type="GO" id="GO:0046872">
    <property type="term" value="F:metal ion binding"/>
    <property type="evidence" value="ECO:0007669"/>
    <property type="project" value="UniProtKB-KW"/>
</dbReference>
<dbReference type="SUPFAM" id="SSF51905">
    <property type="entry name" value="FAD/NAD(P)-binding domain"/>
    <property type="match status" value="1"/>
</dbReference>
<protein>
    <submittedName>
        <fullName evidence="7">Glycine/D-amino acid oxidase-like deaminating enzyme</fullName>
    </submittedName>
</protein>
<dbReference type="Gene3D" id="3.30.9.10">
    <property type="entry name" value="D-Amino Acid Oxidase, subunit A, domain 2"/>
    <property type="match status" value="1"/>
</dbReference>
<dbReference type="SUPFAM" id="SSF50022">
    <property type="entry name" value="ISP domain"/>
    <property type="match status" value="1"/>
</dbReference>
<dbReference type="PANTHER" id="PTHR13847">
    <property type="entry name" value="SARCOSINE DEHYDROGENASE-RELATED"/>
    <property type="match status" value="1"/>
</dbReference>
<evidence type="ECO:0000256" key="3">
    <source>
        <dbReference type="ARBA" id="ARBA00023004"/>
    </source>
</evidence>
<dbReference type="RefSeq" id="WP_148927622.1">
    <property type="nucleotide sequence ID" value="NZ_VNHS01000001.1"/>
</dbReference>
<dbReference type="InterPro" id="IPR038010">
    <property type="entry name" value="YhfW_C"/>
</dbReference>
<dbReference type="PRINTS" id="PR00162">
    <property type="entry name" value="RIESKE"/>
</dbReference>
<keyword evidence="3" id="KW-0408">Iron</keyword>
<dbReference type="CDD" id="cd03477">
    <property type="entry name" value="Rieske_YhfW_C"/>
    <property type="match status" value="1"/>
</dbReference>
<dbReference type="PROSITE" id="PS51296">
    <property type="entry name" value="RIESKE"/>
    <property type="match status" value="1"/>
</dbReference>
<evidence type="ECO:0000313" key="7">
    <source>
        <dbReference type="EMBL" id="TYP79575.1"/>
    </source>
</evidence>
<dbReference type="GO" id="GO:0016705">
    <property type="term" value="F:oxidoreductase activity, acting on paired donors, with incorporation or reduction of molecular oxygen"/>
    <property type="evidence" value="ECO:0007669"/>
    <property type="project" value="UniProtKB-ARBA"/>
</dbReference>
<name>A0A5S5CLJ5_9BACL</name>
<gene>
    <name evidence="7" type="ORF">BCM02_101695</name>
</gene>
<evidence type="ECO:0000256" key="4">
    <source>
        <dbReference type="ARBA" id="ARBA00023014"/>
    </source>
</evidence>
<proteinExistence type="predicted"/>
<evidence type="ECO:0000256" key="5">
    <source>
        <dbReference type="ARBA" id="ARBA00023157"/>
    </source>
</evidence>
<evidence type="ECO:0000256" key="2">
    <source>
        <dbReference type="ARBA" id="ARBA00022723"/>
    </source>
</evidence>
<dbReference type="PANTHER" id="PTHR13847:SF274">
    <property type="entry name" value="RIESKE 2FE-2S IRON-SULFUR PROTEIN YHFW-RELATED"/>
    <property type="match status" value="1"/>
</dbReference>
<evidence type="ECO:0000256" key="1">
    <source>
        <dbReference type="ARBA" id="ARBA00022714"/>
    </source>
</evidence>
<dbReference type="Proteomes" id="UP000323257">
    <property type="component" value="Unassembled WGS sequence"/>
</dbReference>
<evidence type="ECO:0000259" key="6">
    <source>
        <dbReference type="PROSITE" id="PS51296"/>
    </source>
</evidence>
<evidence type="ECO:0000313" key="8">
    <source>
        <dbReference type="Proteomes" id="UP000323257"/>
    </source>
</evidence>
<dbReference type="InterPro" id="IPR036922">
    <property type="entry name" value="Rieske_2Fe-2S_sf"/>
</dbReference>
<keyword evidence="1" id="KW-0001">2Fe-2S</keyword>
<keyword evidence="8" id="KW-1185">Reference proteome</keyword>
<dbReference type="GO" id="GO:0005737">
    <property type="term" value="C:cytoplasm"/>
    <property type="evidence" value="ECO:0007669"/>
    <property type="project" value="TreeGrafter"/>
</dbReference>
<dbReference type="Gene3D" id="3.50.50.60">
    <property type="entry name" value="FAD/NAD(P)-binding domain"/>
    <property type="match status" value="1"/>
</dbReference>
<organism evidence="7 8">
    <name type="scientific">Paenibacillus methanolicus</name>
    <dbReference type="NCBI Taxonomy" id="582686"/>
    <lineage>
        <taxon>Bacteria</taxon>
        <taxon>Bacillati</taxon>
        <taxon>Bacillota</taxon>
        <taxon>Bacilli</taxon>
        <taxon>Bacillales</taxon>
        <taxon>Paenibacillaceae</taxon>
        <taxon>Paenibacillus</taxon>
    </lineage>
</organism>
<dbReference type="EMBL" id="VNHS01000001">
    <property type="protein sequence ID" value="TYP79575.1"/>
    <property type="molecule type" value="Genomic_DNA"/>
</dbReference>